<reference evidence="1 2" key="1">
    <citation type="journal article" date="2021" name="Nat. Plants">
        <title>The Taxus genome provides insights into paclitaxel biosynthesis.</title>
        <authorList>
            <person name="Xiong X."/>
            <person name="Gou J."/>
            <person name="Liao Q."/>
            <person name="Li Y."/>
            <person name="Zhou Q."/>
            <person name="Bi G."/>
            <person name="Li C."/>
            <person name="Du R."/>
            <person name="Wang X."/>
            <person name="Sun T."/>
            <person name="Guo L."/>
            <person name="Liang H."/>
            <person name="Lu P."/>
            <person name="Wu Y."/>
            <person name="Zhang Z."/>
            <person name="Ro D.K."/>
            <person name="Shang Y."/>
            <person name="Huang S."/>
            <person name="Yan J."/>
        </authorList>
    </citation>
    <scope>NUCLEOTIDE SEQUENCE [LARGE SCALE GENOMIC DNA]</scope>
    <source>
        <strain evidence="1">Ta-2019</strain>
    </source>
</reference>
<keyword evidence="2" id="KW-1185">Reference proteome</keyword>
<protein>
    <submittedName>
        <fullName evidence="1">Uncharacterized protein</fullName>
    </submittedName>
</protein>
<gene>
    <name evidence="1" type="ORF">KI387_024454</name>
</gene>
<dbReference type="EMBL" id="JAHRHJ020000005">
    <property type="protein sequence ID" value="KAH9315827.1"/>
    <property type="molecule type" value="Genomic_DNA"/>
</dbReference>
<sequence length="51" mass="5753">YDSASRSVRNQAGEVVIKLDGAYFDDLLKLPNFEEYGDLDIKSAQKAWDSN</sequence>
<evidence type="ECO:0000313" key="1">
    <source>
        <dbReference type="EMBL" id="KAH9315827.1"/>
    </source>
</evidence>
<name>A0AA38G421_TAXCH</name>
<comment type="caution">
    <text evidence="1">The sequence shown here is derived from an EMBL/GenBank/DDBJ whole genome shotgun (WGS) entry which is preliminary data.</text>
</comment>
<accession>A0AA38G421</accession>
<organism evidence="1 2">
    <name type="scientific">Taxus chinensis</name>
    <name type="common">Chinese yew</name>
    <name type="synonym">Taxus wallichiana var. chinensis</name>
    <dbReference type="NCBI Taxonomy" id="29808"/>
    <lineage>
        <taxon>Eukaryota</taxon>
        <taxon>Viridiplantae</taxon>
        <taxon>Streptophyta</taxon>
        <taxon>Embryophyta</taxon>
        <taxon>Tracheophyta</taxon>
        <taxon>Spermatophyta</taxon>
        <taxon>Pinopsida</taxon>
        <taxon>Pinidae</taxon>
        <taxon>Conifers II</taxon>
        <taxon>Cupressales</taxon>
        <taxon>Taxaceae</taxon>
        <taxon>Taxus</taxon>
    </lineage>
</organism>
<proteinExistence type="predicted"/>
<evidence type="ECO:0000313" key="2">
    <source>
        <dbReference type="Proteomes" id="UP000824469"/>
    </source>
</evidence>
<dbReference type="AlphaFoldDB" id="A0AA38G421"/>
<dbReference type="Proteomes" id="UP000824469">
    <property type="component" value="Unassembled WGS sequence"/>
</dbReference>
<feature type="non-terminal residue" evidence="1">
    <location>
        <position position="1"/>
    </location>
</feature>